<dbReference type="EMBL" id="WNIB01000018">
    <property type="protein sequence ID" value="MTV89864.1"/>
    <property type="molecule type" value="Genomic_DNA"/>
</dbReference>
<evidence type="ECO:0000313" key="7">
    <source>
        <dbReference type="Proteomes" id="UP000469505"/>
    </source>
</evidence>
<sequence length="54" mass="6726">MNFMSIFLDFFQILFVKILTLWYYNNMKMKCKGFNLDDYLILQLIFYKRKELVA</sequence>
<reference evidence="6 7" key="1">
    <citation type="submission" date="2019-11" db="EMBL/GenBank/DDBJ databases">
        <title>Growth characteristics of pneumococcus vary with the chemical composition of the capsule and with environmental conditions.</title>
        <authorList>
            <person name="Tothpal A."/>
            <person name="Desobry K."/>
            <person name="Joshi S."/>
            <person name="Wyllie A.L."/>
            <person name="Weinberger D.M."/>
        </authorList>
    </citation>
    <scope>NUCLEOTIDE SEQUENCE [LARGE SCALE GENOMIC DNA]</scope>
    <source>
        <strain evidence="9">pnumococcus15C</strain>
        <strain evidence="4">Pnumococcus15C</strain>
        <strain evidence="6">pnumococcus19F</strain>
        <strain evidence="5">Pnumococcus19F</strain>
        <strain evidence="2">Pnumococcus22F</strain>
        <strain evidence="8">pnumococcus22F</strain>
        <strain evidence="7">pnumococcus35B</strain>
        <strain evidence="3">Pnumococcus35B</strain>
    </source>
</reference>
<name>A0A654VKI4_STREE</name>
<evidence type="ECO:0000313" key="9">
    <source>
        <dbReference type="Proteomes" id="UP000476212"/>
    </source>
</evidence>
<dbReference type="Proteomes" id="UP000474228">
    <property type="component" value="Unassembled WGS sequence"/>
</dbReference>
<evidence type="ECO:0000313" key="8">
    <source>
        <dbReference type="Proteomes" id="UP000474228"/>
    </source>
</evidence>
<keyword evidence="1" id="KW-0472">Membrane</keyword>
<protein>
    <submittedName>
        <fullName evidence="2">Uncharacterized protein</fullName>
    </submittedName>
</protein>
<keyword evidence="1" id="KW-0812">Transmembrane</keyword>
<organism evidence="2 8">
    <name type="scientific">Streptococcus pneumoniae</name>
    <dbReference type="NCBI Taxonomy" id="1313"/>
    <lineage>
        <taxon>Bacteria</taxon>
        <taxon>Bacillati</taxon>
        <taxon>Bacillota</taxon>
        <taxon>Bacilli</taxon>
        <taxon>Lactobacillales</taxon>
        <taxon>Streptococcaceae</taxon>
        <taxon>Streptococcus</taxon>
    </lineage>
</organism>
<evidence type="ECO:0000313" key="3">
    <source>
        <dbReference type="EMBL" id="MTV87115.1"/>
    </source>
</evidence>
<dbReference type="EMBL" id="WNHJ01000023">
    <property type="protein sequence ID" value="MTV63117.1"/>
    <property type="molecule type" value="Genomic_DNA"/>
</dbReference>
<evidence type="ECO:0000313" key="6">
    <source>
        <dbReference type="Proteomes" id="UP000437160"/>
    </source>
</evidence>
<evidence type="ECO:0000313" key="4">
    <source>
        <dbReference type="EMBL" id="MTV89864.1"/>
    </source>
</evidence>
<dbReference type="EMBL" id="WNIA01000020">
    <property type="protein sequence ID" value="MTV98502.1"/>
    <property type="molecule type" value="Genomic_DNA"/>
</dbReference>
<dbReference type="AlphaFoldDB" id="A0A654VKI4"/>
<evidence type="ECO:0000313" key="2">
    <source>
        <dbReference type="EMBL" id="MTV63117.1"/>
    </source>
</evidence>
<comment type="caution">
    <text evidence="2">The sequence shown here is derived from an EMBL/GenBank/DDBJ whole genome shotgun (WGS) entry which is preliminary data.</text>
</comment>
<gene>
    <name evidence="5" type="ORF">GM536_05250</name>
    <name evidence="2" type="ORF">GM539_06875</name>
    <name evidence="3" type="ORF">GM543_06235</name>
    <name evidence="4" type="ORF">GM544_04990</name>
</gene>
<dbReference type="Proteomes" id="UP000476212">
    <property type="component" value="Unassembled WGS sequence"/>
</dbReference>
<feature type="transmembrane region" description="Helical" evidence="1">
    <location>
        <begin position="6"/>
        <end position="24"/>
    </location>
</feature>
<accession>A0A654VKI4</accession>
<dbReference type="Proteomes" id="UP000437160">
    <property type="component" value="Unassembled WGS sequence"/>
</dbReference>
<dbReference type="Proteomes" id="UP000469505">
    <property type="component" value="Unassembled WGS sequence"/>
</dbReference>
<proteinExistence type="predicted"/>
<keyword evidence="1" id="KW-1133">Transmembrane helix</keyword>
<evidence type="ECO:0000256" key="1">
    <source>
        <dbReference type="SAM" id="Phobius"/>
    </source>
</evidence>
<evidence type="ECO:0000313" key="5">
    <source>
        <dbReference type="EMBL" id="MTV98502.1"/>
    </source>
</evidence>
<dbReference type="EMBL" id="WNHX01000023">
    <property type="protein sequence ID" value="MTV87115.1"/>
    <property type="molecule type" value="Genomic_DNA"/>
</dbReference>